<dbReference type="InterPro" id="IPR001932">
    <property type="entry name" value="PPM-type_phosphatase-like_dom"/>
</dbReference>
<dbReference type="SUPFAM" id="SSF81606">
    <property type="entry name" value="PP2C-like"/>
    <property type="match status" value="1"/>
</dbReference>
<dbReference type="EC" id="3.1.3.16" evidence="2"/>
<protein>
    <submittedName>
        <fullName evidence="2">Serine/threonine phosphatase stp</fullName>
        <ecNumber evidence="2">3.1.3.16</ecNumber>
    </submittedName>
</protein>
<evidence type="ECO:0000313" key="2">
    <source>
        <dbReference type="EMBL" id="CUH98424.1"/>
    </source>
</evidence>
<dbReference type="GO" id="GO:0004722">
    <property type="term" value="F:protein serine/threonine phosphatase activity"/>
    <property type="evidence" value="ECO:0007669"/>
    <property type="project" value="UniProtKB-EC"/>
</dbReference>
<proteinExistence type="predicted"/>
<dbReference type="AlphaFoldDB" id="A0A0P1HMH6"/>
<accession>A0A0P1HMH6</accession>
<dbReference type="Gene3D" id="3.60.40.10">
    <property type="entry name" value="PPM-type phosphatase domain"/>
    <property type="match status" value="1"/>
</dbReference>
<evidence type="ECO:0000259" key="1">
    <source>
        <dbReference type="PROSITE" id="PS51746"/>
    </source>
</evidence>
<dbReference type="SMART" id="SM00332">
    <property type="entry name" value="PP2Cc"/>
    <property type="match status" value="1"/>
</dbReference>
<gene>
    <name evidence="2" type="primary">stp</name>
    <name evidence="2" type="ORF">PHA8399_00538</name>
</gene>
<dbReference type="SMART" id="SM00331">
    <property type="entry name" value="PP2C_SIG"/>
    <property type="match status" value="1"/>
</dbReference>
<feature type="domain" description="PPM-type phosphatase" evidence="1">
    <location>
        <begin position="7"/>
        <end position="240"/>
    </location>
</feature>
<dbReference type="PANTHER" id="PTHR47992">
    <property type="entry name" value="PROTEIN PHOSPHATASE"/>
    <property type="match status" value="1"/>
</dbReference>
<dbReference type="STRING" id="1396826.PHA8399_00538"/>
<organism evidence="2 3">
    <name type="scientific">Leisingera aquaemixtae</name>
    <dbReference type="NCBI Taxonomy" id="1396826"/>
    <lineage>
        <taxon>Bacteria</taxon>
        <taxon>Pseudomonadati</taxon>
        <taxon>Pseudomonadota</taxon>
        <taxon>Alphaproteobacteria</taxon>
        <taxon>Rhodobacterales</taxon>
        <taxon>Roseobacteraceae</taxon>
        <taxon>Leisingera</taxon>
    </lineage>
</organism>
<dbReference type="CDD" id="cd00143">
    <property type="entry name" value="PP2Cc"/>
    <property type="match status" value="1"/>
</dbReference>
<dbReference type="InterPro" id="IPR015655">
    <property type="entry name" value="PP2C"/>
</dbReference>
<name>A0A0P1HMH6_9RHOB</name>
<sequence length="241" mass="25735">MMNPMRKYRYTAQTHVGLKRKINEDAVLALPEHDIWLVADGMGGHQAGDFASRLIADAVATIPQGLDPAARMHALRDAIQTAHQAIRAEAASRGGGTIGSTVAALIMANQHFVGLWAGDSRIYRLRNGRIEMLTEDHSAVAEFVLAGTMTWDEADQHPQSNAITRAVGVGEELEIDKVRGGTVPGDRFLICSDGLTKYATFAILADVLGSTPLETVGDRLIQIALDGGGADNITAVVIDVL</sequence>
<reference evidence="2 3" key="1">
    <citation type="submission" date="2015-09" db="EMBL/GenBank/DDBJ databases">
        <authorList>
            <consortium name="Swine Surveillance"/>
        </authorList>
    </citation>
    <scope>NUCLEOTIDE SEQUENCE [LARGE SCALE GENOMIC DNA]</scope>
    <source>
        <strain evidence="2 3">CECT 8399</strain>
    </source>
</reference>
<dbReference type="PROSITE" id="PS51746">
    <property type="entry name" value="PPM_2"/>
    <property type="match status" value="1"/>
</dbReference>
<dbReference type="Proteomes" id="UP000051326">
    <property type="component" value="Unassembled WGS sequence"/>
</dbReference>
<dbReference type="InterPro" id="IPR036457">
    <property type="entry name" value="PPM-type-like_dom_sf"/>
</dbReference>
<dbReference type="Pfam" id="PF13672">
    <property type="entry name" value="PP2C_2"/>
    <property type="match status" value="1"/>
</dbReference>
<evidence type="ECO:0000313" key="3">
    <source>
        <dbReference type="Proteomes" id="UP000051326"/>
    </source>
</evidence>
<keyword evidence="2" id="KW-0378">Hydrolase</keyword>
<dbReference type="EMBL" id="CYSR01000007">
    <property type="protein sequence ID" value="CUH98424.1"/>
    <property type="molecule type" value="Genomic_DNA"/>
</dbReference>